<evidence type="ECO:0000256" key="2">
    <source>
        <dbReference type="ARBA" id="ARBA00023015"/>
    </source>
</evidence>
<evidence type="ECO:0000256" key="4">
    <source>
        <dbReference type="ARBA" id="ARBA00023163"/>
    </source>
</evidence>
<dbReference type="EMBL" id="LR215729">
    <property type="protein sequence ID" value="VEV95734.1"/>
    <property type="molecule type" value="Genomic_DNA"/>
</dbReference>
<dbReference type="InterPro" id="IPR036390">
    <property type="entry name" value="WH_DNA-bd_sf"/>
</dbReference>
<dbReference type="PANTHER" id="PTHR30126">
    <property type="entry name" value="HTH-TYPE TRANSCRIPTIONAL REGULATOR"/>
    <property type="match status" value="1"/>
</dbReference>
<dbReference type="SUPFAM" id="SSF53850">
    <property type="entry name" value="Periplasmic binding protein-like II"/>
    <property type="match status" value="1"/>
</dbReference>
<dbReference type="PANTHER" id="PTHR30126:SF81">
    <property type="entry name" value="HTH-TYPE TRANSCRIPTIONAL REGULATOR ILVY"/>
    <property type="match status" value="1"/>
</dbReference>
<dbReference type="PROSITE" id="PS50931">
    <property type="entry name" value="HTH_LYSR"/>
    <property type="match status" value="1"/>
</dbReference>
<evidence type="ECO:0000256" key="3">
    <source>
        <dbReference type="ARBA" id="ARBA00023125"/>
    </source>
</evidence>
<reference evidence="6" key="1">
    <citation type="submission" date="2019-02" db="EMBL/GenBank/DDBJ databases">
        <authorList>
            <consortium name="Genoscope - CEA"/>
            <person name="William W."/>
        </authorList>
    </citation>
    <scope>NUCLEOTIDE SEQUENCE [LARGE SCALE GENOMIC DNA]</scope>
    <source>
        <strain evidence="6">YSy11</strain>
    </source>
</reference>
<dbReference type="InterPro" id="IPR000847">
    <property type="entry name" value="LysR_HTH_N"/>
</dbReference>
<dbReference type="InterPro" id="IPR036388">
    <property type="entry name" value="WH-like_DNA-bd_sf"/>
</dbReference>
<protein>
    <submittedName>
        <fullName evidence="6">DNA-binding transcriptional dual regulator</fullName>
    </submittedName>
</protein>
<proteinExistence type="inferred from homology"/>
<organism evidence="6">
    <name type="scientific">Pseudomonas marincola</name>
    <dbReference type="NCBI Taxonomy" id="437900"/>
    <lineage>
        <taxon>Bacteria</taxon>
        <taxon>Pseudomonadati</taxon>
        <taxon>Pseudomonadota</taxon>
        <taxon>Gammaproteobacteria</taxon>
        <taxon>Pseudomonadales</taxon>
        <taxon>Pseudomonadaceae</taxon>
        <taxon>Pseudomonas</taxon>
    </lineage>
</organism>
<dbReference type="GO" id="GO:0003700">
    <property type="term" value="F:DNA-binding transcription factor activity"/>
    <property type="evidence" value="ECO:0007669"/>
    <property type="project" value="InterPro"/>
</dbReference>
<sequence length="324" mass="36885">MQAPLRGQSMRPPPLRKMIYLQHNMPIYEIHMNSHSLILFLSLADNLHFGKTSREHHVSPSALSRSIKQLEDELGTQLFLRDNRSVRLTREGQQFREYATEVISGWQTMRQSFKQDQLILQGELSLYCSVTASYSFLYDILSSFRQEYPRIEMKLHTGDAAKAVERIQEGLEDIAIGARPDSLPTGVAFQPIARSALRFIGPQSPQLLTEEQVKHPSAASWRDVPMILSEEGLARTRTDRWLKNHSIKPRIYAQVSGNEAIVSMVSLGFGIGVVPQIVLDNSPLSARIRTYDIQPPLTAYDIGLFALEKHLKEPLINAFWNRQH</sequence>
<dbReference type="InterPro" id="IPR037404">
    <property type="entry name" value="IlvY_PBP2"/>
</dbReference>
<dbReference type="FunFam" id="1.10.10.10:FF:000001">
    <property type="entry name" value="LysR family transcriptional regulator"/>
    <property type="match status" value="1"/>
</dbReference>
<evidence type="ECO:0000259" key="5">
    <source>
        <dbReference type="PROSITE" id="PS50931"/>
    </source>
</evidence>
<keyword evidence="2" id="KW-0805">Transcription regulation</keyword>
<dbReference type="GO" id="GO:0000976">
    <property type="term" value="F:transcription cis-regulatory region binding"/>
    <property type="evidence" value="ECO:0007669"/>
    <property type="project" value="TreeGrafter"/>
</dbReference>
<accession>A0A653E124</accession>
<dbReference type="Pfam" id="PF03466">
    <property type="entry name" value="LysR_substrate"/>
    <property type="match status" value="1"/>
</dbReference>
<name>A0A653E124_9PSED</name>
<evidence type="ECO:0000256" key="1">
    <source>
        <dbReference type="ARBA" id="ARBA00009437"/>
    </source>
</evidence>
<dbReference type="Gene3D" id="3.40.190.290">
    <property type="match status" value="1"/>
</dbReference>
<dbReference type="InterPro" id="IPR005119">
    <property type="entry name" value="LysR_subst-bd"/>
</dbReference>
<keyword evidence="3 6" id="KW-0238">DNA-binding</keyword>
<keyword evidence="4" id="KW-0804">Transcription</keyword>
<dbReference type="CDD" id="cd08430">
    <property type="entry name" value="PBP2_IlvY"/>
    <property type="match status" value="1"/>
</dbReference>
<comment type="similarity">
    <text evidence="1">Belongs to the LysR transcriptional regulatory family.</text>
</comment>
<dbReference type="NCBIfam" id="NF008722">
    <property type="entry name" value="PRK11716.1"/>
    <property type="match status" value="1"/>
</dbReference>
<dbReference type="AlphaFoldDB" id="A0A653E124"/>
<gene>
    <name evidence="6" type="primary">ilvY</name>
    <name evidence="6" type="ORF">PMYSY11_0687</name>
</gene>
<dbReference type="Gene3D" id="1.10.10.10">
    <property type="entry name" value="Winged helix-like DNA-binding domain superfamily/Winged helix DNA-binding domain"/>
    <property type="match status" value="1"/>
</dbReference>
<dbReference type="Pfam" id="PF00126">
    <property type="entry name" value="HTH_1"/>
    <property type="match status" value="1"/>
</dbReference>
<evidence type="ECO:0000313" key="6">
    <source>
        <dbReference type="EMBL" id="VEV95734.1"/>
    </source>
</evidence>
<feature type="domain" description="HTH lysR-type" evidence="5">
    <location>
        <begin position="32"/>
        <end position="89"/>
    </location>
</feature>
<dbReference type="SUPFAM" id="SSF46785">
    <property type="entry name" value="Winged helix' DNA-binding domain"/>
    <property type="match status" value="1"/>
</dbReference>